<name>A0ABP7DQQ0_9MICC</name>
<gene>
    <name evidence="2" type="ORF">GCM10022377_22980</name>
</gene>
<sequence length="97" mass="10419">MATQKHSSTSAKILYRPFGLISGIVSGALAGVVFKQVWKRVSDGKDEAPTALQSEYGLREILLAVTIQGAIFALVKALVDRGGARTFERLTGEWPGD</sequence>
<evidence type="ECO:0000256" key="1">
    <source>
        <dbReference type="SAM" id="Phobius"/>
    </source>
</evidence>
<dbReference type="EMBL" id="BAABCJ010000005">
    <property type="protein sequence ID" value="GAA3708593.1"/>
    <property type="molecule type" value="Genomic_DNA"/>
</dbReference>
<accession>A0ABP7DQQ0</accession>
<protein>
    <submittedName>
        <fullName evidence="2">DUF4235 domain-containing protein</fullName>
    </submittedName>
</protein>
<keyword evidence="3" id="KW-1185">Reference proteome</keyword>
<dbReference type="Pfam" id="PF14019">
    <property type="entry name" value="DUF4235"/>
    <property type="match status" value="1"/>
</dbReference>
<organism evidence="2 3">
    <name type="scientific">Zhihengliuella alba</name>
    <dbReference type="NCBI Taxonomy" id="547018"/>
    <lineage>
        <taxon>Bacteria</taxon>
        <taxon>Bacillati</taxon>
        <taxon>Actinomycetota</taxon>
        <taxon>Actinomycetes</taxon>
        <taxon>Micrococcales</taxon>
        <taxon>Micrococcaceae</taxon>
        <taxon>Zhihengliuella</taxon>
    </lineage>
</organism>
<dbReference type="RefSeq" id="WP_344884581.1">
    <property type="nucleotide sequence ID" value="NZ_BAABCJ010000005.1"/>
</dbReference>
<dbReference type="Proteomes" id="UP001501536">
    <property type="component" value="Unassembled WGS sequence"/>
</dbReference>
<feature type="transmembrane region" description="Helical" evidence="1">
    <location>
        <begin position="61"/>
        <end position="79"/>
    </location>
</feature>
<evidence type="ECO:0000313" key="3">
    <source>
        <dbReference type="Proteomes" id="UP001501536"/>
    </source>
</evidence>
<keyword evidence="1" id="KW-0472">Membrane</keyword>
<dbReference type="InterPro" id="IPR025329">
    <property type="entry name" value="DUF4235"/>
</dbReference>
<proteinExistence type="predicted"/>
<keyword evidence="1" id="KW-0812">Transmembrane</keyword>
<reference evidence="3" key="1">
    <citation type="journal article" date="2019" name="Int. J. Syst. Evol. Microbiol.">
        <title>The Global Catalogue of Microorganisms (GCM) 10K type strain sequencing project: providing services to taxonomists for standard genome sequencing and annotation.</title>
        <authorList>
            <consortium name="The Broad Institute Genomics Platform"/>
            <consortium name="The Broad Institute Genome Sequencing Center for Infectious Disease"/>
            <person name="Wu L."/>
            <person name="Ma J."/>
        </authorList>
    </citation>
    <scope>NUCLEOTIDE SEQUENCE [LARGE SCALE GENOMIC DNA]</scope>
    <source>
        <strain evidence="3">JCM 16961</strain>
    </source>
</reference>
<comment type="caution">
    <text evidence="2">The sequence shown here is derived from an EMBL/GenBank/DDBJ whole genome shotgun (WGS) entry which is preliminary data.</text>
</comment>
<feature type="transmembrane region" description="Helical" evidence="1">
    <location>
        <begin position="13"/>
        <end position="34"/>
    </location>
</feature>
<keyword evidence="1" id="KW-1133">Transmembrane helix</keyword>
<evidence type="ECO:0000313" key="2">
    <source>
        <dbReference type="EMBL" id="GAA3708593.1"/>
    </source>
</evidence>